<organism evidence="3 4">
    <name type="scientific">Gonapodya prolifera (strain JEL478)</name>
    <name type="common">Monoblepharis prolifera</name>
    <dbReference type="NCBI Taxonomy" id="1344416"/>
    <lineage>
        <taxon>Eukaryota</taxon>
        <taxon>Fungi</taxon>
        <taxon>Fungi incertae sedis</taxon>
        <taxon>Chytridiomycota</taxon>
        <taxon>Chytridiomycota incertae sedis</taxon>
        <taxon>Monoblepharidomycetes</taxon>
        <taxon>Monoblepharidales</taxon>
        <taxon>Gonapodyaceae</taxon>
        <taxon>Gonapodya</taxon>
    </lineage>
</organism>
<proteinExistence type="predicted"/>
<dbReference type="GO" id="GO:0006897">
    <property type="term" value="P:endocytosis"/>
    <property type="evidence" value="ECO:0007669"/>
    <property type="project" value="TreeGrafter"/>
</dbReference>
<dbReference type="InterPro" id="IPR018556">
    <property type="entry name" value="SPIN90/Ldb17_LRD"/>
</dbReference>
<dbReference type="GO" id="GO:0051666">
    <property type="term" value="P:actin cortical patch localization"/>
    <property type="evidence" value="ECO:0007669"/>
    <property type="project" value="TreeGrafter"/>
</dbReference>
<accession>A0A139ANW0</accession>
<protein>
    <recommendedName>
        <fullName evidence="2">SPIN90/Ldb17 leucine-rich domain-containing protein</fullName>
    </recommendedName>
</protein>
<feature type="domain" description="SPIN90/Ldb17 leucine-rich" evidence="2">
    <location>
        <begin position="224"/>
        <end position="350"/>
    </location>
</feature>
<dbReference type="GO" id="GO:0030479">
    <property type="term" value="C:actin cortical patch"/>
    <property type="evidence" value="ECO:0007669"/>
    <property type="project" value="TreeGrafter"/>
</dbReference>
<dbReference type="PANTHER" id="PTHR13357:SF1">
    <property type="entry name" value="NCK-INTERACTING PROTEIN WITH SH3 DOMAIN"/>
    <property type="match status" value="1"/>
</dbReference>
<dbReference type="EMBL" id="KQ965743">
    <property type="protein sequence ID" value="KXS18175.1"/>
    <property type="molecule type" value="Genomic_DNA"/>
</dbReference>
<dbReference type="STRING" id="1344416.A0A139ANW0"/>
<dbReference type="InterPro" id="IPR030125">
    <property type="entry name" value="SPIN90/Ldb17"/>
</dbReference>
<feature type="region of interest" description="Disordered" evidence="1">
    <location>
        <begin position="433"/>
        <end position="480"/>
    </location>
</feature>
<sequence length="497" mass="55422">MHSDLQEILTGEDLRLTVSAVVDRIEQTALPQQQLEGVCFAVVNSYAPLTRVSANDSSVEIGASDDFNVTSWLLSEVLSDCPTQTLNESSTESNLSHESDSMKIHTTRLNRRTDIIYSLILAVSTLDRGKEKNVASSLSTTNNITGLLRKAGGLHKLRDEVAQVYPGLSVSSSTPYRILRIRLISSCVQSAGKLAPEELALFDETFLQNIFDLVEATRENEDECYATIELIVSLNEQFLVAQRENLVLSTLKSRHGSSKTFAENLVFIFNRAEDTRIQLQLLKLFYVLFADTTLSHFLYPNDLRVVLDVILREVPNLDLNHAALRAAYLRVLKPLLFQTGLVEMKYKLEEVKSAALAIWKAGEGDVDDTSRRVAERLLVSLDVDIARPHVVARQELRPEMQEPLSLNTQSFPLKNERLDVVHSPALFVQSTFPASPTEEDSKDSNPFSAPPSPELDPFRSHPPSESGSPTQSRFWEQPLVGFGAKPIREVSVDPFSD</sequence>
<dbReference type="Pfam" id="PF09431">
    <property type="entry name" value="SPIN90_LRD"/>
    <property type="match status" value="1"/>
</dbReference>
<feature type="compositionally biased region" description="Polar residues" evidence="1">
    <location>
        <begin position="463"/>
        <end position="474"/>
    </location>
</feature>
<dbReference type="Proteomes" id="UP000070544">
    <property type="component" value="Unassembled WGS sequence"/>
</dbReference>
<reference evidence="3 4" key="1">
    <citation type="journal article" date="2015" name="Genome Biol. Evol.">
        <title>Phylogenomic analyses indicate that early fungi evolved digesting cell walls of algal ancestors of land plants.</title>
        <authorList>
            <person name="Chang Y."/>
            <person name="Wang S."/>
            <person name="Sekimoto S."/>
            <person name="Aerts A.L."/>
            <person name="Choi C."/>
            <person name="Clum A."/>
            <person name="LaButti K.M."/>
            <person name="Lindquist E.A."/>
            <person name="Yee Ngan C."/>
            <person name="Ohm R.A."/>
            <person name="Salamov A.A."/>
            <person name="Grigoriev I.V."/>
            <person name="Spatafora J.W."/>
            <person name="Berbee M.L."/>
        </authorList>
    </citation>
    <scope>NUCLEOTIDE SEQUENCE [LARGE SCALE GENOMIC DNA]</scope>
    <source>
        <strain evidence="3 4">JEL478</strain>
    </source>
</reference>
<name>A0A139ANW0_GONPJ</name>
<dbReference type="AlphaFoldDB" id="A0A139ANW0"/>
<evidence type="ECO:0000313" key="3">
    <source>
        <dbReference type="EMBL" id="KXS18175.1"/>
    </source>
</evidence>
<dbReference type="GO" id="GO:0071933">
    <property type="term" value="F:Arp2/3 complex binding"/>
    <property type="evidence" value="ECO:0007669"/>
    <property type="project" value="TreeGrafter"/>
</dbReference>
<dbReference type="GO" id="GO:0000147">
    <property type="term" value="P:actin cortical patch assembly"/>
    <property type="evidence" value="ECO:0007669"/>
    <property type="project" value="TreeGrafter"/>
</dbReference>
<dbReference type="PANTHER" id="PTHR13357">
    <property type="entry name" value="SH3 ADAPTER PROTEIN SPIN90 NCK INTERACTING PROTEIN WITH SH3 DOMAIN"/>
    <property type="match status" value="1"/>
</dbReference>
<evidence type="ECO:0000259" key="2">
    <source>
        <dbReference type="Pfam" id="PF09431"/>
    </source>
</evidence>
<dbReference type="OrthoDB" id="445362at2759"/>
<keyword evidence="4" id="KW-1185">Reference proteome</keyword>
<evidence type="ECO:0000313" key="4">
    <source>
        <dbReference type="Proteomes" id="UP000070544"/>
    </source>
</evidence>
<gene>
    <name evidence="3" type="ORF">M427DRAFT_54005</name>
</gene>
<evidence type="ECO:0000256" key="1">
    <source>
        <dbReference type="SAM" id="MobiDB-lite"/>
    </source>
</evidence>